<keyword evidence="4 7" id="KW-1133">Transmembrane helix</keyword>
<dbReference type="CDD" id="cd06179">
    <property type="entry name" value="MFS_TRI12_like"/>
    <property type="match status" value="1"/>
</dbReference>
<dbReference type="PANTHER" id="PTHR23501:SF109">
    <property type="entry name" value="MAJOR FACILITATOR SUPERFAMILY (MFS) PROFILE DOMAIN-CONTAINING PROTEIN-RELATED"/>
    <property type="match status" value="1"/>
</dbReference>
<protein>
    <submittedName>
        <fullName evidence="9">Siderophore iron transporter</fullName>
    </submittedName>
</protein>
<evidence type="ECO:0000313" key="10">
    <source>
        <dbReference type="Proteomes" id="UP000799324"/>
    </source>
</evidence>
<name>A0A6A6STB3_9PLEO</name>
<dbReference type="OrthoDB" id="4161376at2759"/>
<feature type="compositionally biased region" description="Polar residues" evidence="6">
    <location>
        <begin position="13"/>
        <end position="22"/>
    </location>
</feature>
<feature type="transmembrane region" description="Helical" evidence="7">
    <location>
        <begin position="413"/>
        <end position="436"/>
    </location>
</feature>
<feature type="transmembrane region" description="Helical" evidence="7">
    <location>
        <begin position="383"/>
        <end position="401"/>
    </location>
</feature>
<dbReference type="Pfam" id="PF06609">
    <property type="entry name" value="TRI12"/>
    <property type="match status" value="1"/>
</dbReference>
<evidence type="ECO:0000256" key="7">
    <source>
        <dbReference type="SAM" id="Phobius"/>
    </source>
</evidence>
<dbReference type="InterPro" id="IPR053791">
    <property type="entry name" value="MFS_Tri12-like"/>
</dbReference>
<dbReference type="SUPFAM" id="SSF103473">
    <property type="entry name" value="MFS general substrate transporter"/>
    <property type="match status" value="1"/>
</dbReference>
<dbReference type="PROSITE" id="PS50850">
    <property type="entry name" value="MFS"/>
    <property type="match status" value="1"/>
</dbReference>
<feature type="transmembrane region" description="Helical" evidence="7">
    <location>
        <begin position="246"/>
        <end position="268"/>
    </location>
</feature>
<organism evidence="9 10">
    <name type="scientific">Lophiostoma macrostomum CBS 122681</name>
    <dbReference type="NCBI Taxonomy" id="1314788"/>
    <lineage>
        <taxon>Eukaryota</taxon>
        <taxon>Fungi</taxon>
        <taxon>Dikarya</taxon>
        <taxon>Ascomycota</taxon>
        <taxon>Pezizomycotina</taxon>
        <taxon>Dothideomycetes</taxon>
        <taxon>Pleosporomycetidae</taxon>
        <taxon>Pleosporales</taxon>
        <taxon>Lophiostomataceae</taxon>
        <taxon>Lophiostoma</taxon>
    </lineage>
</organism>
<evidence type="ECO:0000256" key="6">
    <source>
        <dbReference type="SAM" id="MobiDB-lite"/>
    </source>
</evidence>
<dbReference type="GO" id="GO:0022857">
    <property type="term" value="F:transmembrane transporter activity"/>
    <property type="evidence" value="ECO:0007669"/>
    <property type="project" value="InterPro"/>
</dbReference>
<feature type="region of interest" description="Disordered" evidence="6">
    <location>
        <begin position="1"/>
        <end position="36"/>
    </location>
</feature>
<accession>A0A6A6STB3</accession>
<sequence length="585" mass="62935">MSEEKRTSEQVERLSNANNANRPRSLAGVSANEEDSEVPPGYWTSFGFLGSCAAILLLANCLFIGYAMPANILNVINADIGPSTDVYLVSLINTLIKGVGLLLVGSISDVVGRRYFIIGGQFCGIVGGIIAATAKNINQVIGASVFMGLSGCAQVLYPLLVQEIVPNKYRGWSQCLITLAVFPTLGLGPAIARSLVQYTVLGWRWCFWLNVIVCGISLLLFVFCYHPPNFHQLKGDVTRRQQMKRIDYGGFFLYTGGLVCLLLALSWGGRQYAWKSPQCISALVIGVLTLIAFVLYETYIPLPEPLLPMKLFKIRNFWVACIVGSVGQMSFYALNVLWPTHITALYTTNNLTVGWMSCTTGAALATGEVITGPLFKRGGRTKLQMIVSIAGLTLFCGLMAMSNEHRQNQAIAMTILIGTFVGWVELIAIVVAGLVIPPENIGSGQAFFASSRAVSGTIATSIYLAIYTNKLNVNLPREVVPAVTGAGLPETSLTALFAAIKKATATALDSVPGMDATVKAALATAQKRAYAESLKTVYLSSVAFGVFALIVAFLASDVDKYLTGFVNKTVVQGKEKDHDAVDDKV</sequence>
<dbReference type="AlphaFoldDB" id="A0A6A6STB3"/>
<evidence type="ECO:0000256" key="2">
    <source>
        <dbReference type="ARBA" id="ARBA00022448"/>
    </source>
</evidence>
<feature type="transmembrane region" description="Helical" evidence="7">
    <location>
        <begin position="280"/>
        <end position="296"/>
    </location>
</feature>
<evidence type="ECO:0000256" key="4">
    <source>
        <dbReference type="ARBA" id="ARBA00022989"/>
    </source>
</evidence>
<keyword evidence="3 7" id="KW-0812">Transmembrane</keyword>
<evidence type="ECO:0000256" key="3">
    <source>
        <dbReference type="ARBA" id="ARBA00022692"/>
    </source>
</evidence>
<comment type="subcellular location">
    <subcellularLocation>
        <location evidence="1">Membrane</location>
        <topology evidence="1">Multi-pass membrane protein</topology>
    </subcellularLocation>
</comment>
<proteinExistence type="predicted"/>
<dbReference type="GO" id="GO:0005886">
    <property type="term" value="C:plasma membrane"/>
    <property type="evidence" value="ECO:0007669"/>
    <property type="project" value="TreeGrafter"/>
</dbReference>
<keyword evidence="2" id="KW-0813">Transport</keyword>
<feature type="transmembrane region" description="Helical" evidence="7">
    <location>
        <begin position="116"/>
        <end position="134"/>
    </location>
</feature>
<dbReference type="InterPro" id="IPR010573">
    <property type="entry name" value="MFS_Str1/Tri12-like"/>
</dbReference>
<dbReference type="InterPro" id="IPR036259">
    <property type="entry name" value="MFS_trans_sf"/>
</dbReference>
<dbReference type="PANTHER" id="PTHR23501">
    <property type="entry name" value="MAJOR FACILITATOR SUPERFAMILY"/>
    <property type="match status" value="1"/>
</dbReference>
<reference evidence="9" key="1">
    <citation type="journal article" date="2020" name="Stud. Mycol.">
        <title>101 Dothideomycetes genomes: a test case for predicting lifestyles and emergence of pathogens.</title>
        <authorList>
            <person name="Haridas S."/>
            <person name="Albert R."/>
            <person name="Binder M."/>
            <person name="Bloem J."/>
            <person name="Labutti K."/>
            <person name="Salamov A."/>
            <person name="Andreopoulos B."/>
            <person name="Baker S."/>
            <person name="Barry K."/>
            <person name="Bills G."/>
            <person name="Bluhm B."/>
            <person name="Cannon C."/>
            <person name="Castanera R."/>
            <person name="Culley D."/>
            <person name="Daum C."/>
            <person name="Ezra D."/>
            <person name="Gonzalez J."/>
            <person name="Henrissat B."/>
            <person name="Kuo A."/>
            <person name="Liang C."/>
            <person name="Lipzen A."/>
            <person name="Lutzoni F."/>
            <person name="Magnuson J."/>
            <person name="Mondo S."/>
            <person name="Nolan M."/>
            <person name="Ohm R."/>
            <person name="Pangilinan J."/>
            <person name="Park H.-J."/>
            <person name="Ramirez L."/>
            <person name="Alfaro M."/>
            <person name="Sun H."/>
            <person name="Tritt A."/>
            <person name="Yoshinaga Y."/>
            <person name="Zwiers L.-H."/>
            <person name="Turgeon B."/>
            <person name="Goodwin S."/>
            <person name="Spatafora J."/>
            <person name="Crous P."/>
            <person name="Grigoriev I."/>
        </authorList>
    </citation>
    <scope>NUCLEOTIDE SEQUENCE</scope>
    <source>
        <strain evidence="9">CBS 122681</strain>
    </source>
</reference>
<feature type="compositionally biased region" description="Basic and acidic residues" evidence="6">
    <location>
        <begin position="1"/>
        <end position="12"/>
    </location>
</feature>
<keyword evidence="10" id="KW-1185">Reference proteome</keyword>
<feature type="transmembrane region" description="Helical" evidence="7">
    <location>
        <begin position="317"/>
        <end position="338"/>
    </location>
</feature>
<dbReference type="EMBL" id="MU004440">
    <property type="protein sequence ID" value="KAF2650919.1"/>
    <property type="molecule type" value="Genomic_DNA"/>
</dbReference>
<feature type="transmembrane region" description="Helical" evidence="7">
    <location>
        <begin position="448"/>
        <end position="467"/>
    </location>
</feature>
<dbReference type="Proteomes" id="UP000799324">
    <property type="component" value="Unassembled WGS sequence"/>
</dbReference>
<evidence type="ECO:0000313" key="9">
    <source>
        <dbReference type="EMBL" id="KAF2650919.1"/>
    </source>
</evidence>
<evidence type="ECO:0000256" key="5">
    <source>
        <dbReference type="ARBA" id="ARBA00023136"/>
    </source>
</evidence>
<feature type="domain" description="Major facilitator superfamily (MFS) profile" evidence="8">
    <location>
        <begin position="46"/>
        <end position="560"/>
    </location>
</feature>
<feature type="transmembrane region" description="Helical" evidence="7">
    <location>
        <begin position="140"/>
        <end position="160"/>
    </location>
</feature>
<dbReference type="Gene3D" id="1.20.1250.20">
    <property type="entry name" value="MFS general substrate transporter like domains"/>
    <property type="match status" value="2"/>
</dbReference>
<evidence type="ECO:0000256" key="1">
    <source>
        <dbReference type="ARBA" id="ARBA00004141"/>
    </source>
</evidence>
<keyword evidence="5 7" id="KW-0472">Membrane</keyword>
<dbReference type="InterPro" id="IPR020846">
    <property type="entry name" value="MFS_dom"/>
</dbReference>
<evidence type="ECO:0000259" key="8">
    <source>
        <dbReference type="PROSITE" id="PS50850"/>
    </source>
</evidence>
<feature type="transmembrane region" description="Helical" evidence="7">
    <location>
        <begin position="86"/>
        <end position="104"/>
    </location>
</feature>
<gene>
    <name evidence="9" type="ORF">K491DRAFT_707334</name>
</gene>
<feature type="transmembrane region" description="Helical" evidence="7">
    <location>
        <begin position="536"/>
        <end position="555"/>
    </location>
</feature>
<feature type="transmembrane region" description="Helical" evidence="7">
    <location>
        <begin position="46"/>
        <end position="66"/>
    </location>
</feature>
<feature type="transmembrane region" description="Helical" evidence="7">
    <location>
        <begin position="202"/>
        <end position="225"/>
    </location>
</feature>